<keyword evidence="2" id="KW-0547">Nucleotide-binding</keyword>
<feature type="coiled-coil region" evidence="4">
    <location>
        <begin position="310"/>
        <end position="337"/>
    </location>
</feature>
<evidence type="ECO:0000313" key="6">
    <source>
        <dbReference type="EMBL" id="PNY14064.1"/>
    </source>
</evidence>
<dbReference type="FunFam" id="3.40.50.300:FF:000840">
    <property type="entry name" value="Immune-associated nucleotide-binding protein 9"/>
    <property type="match status" value="1"/>
</dbReference>
<evidence type="ECO:0000256" key="1">
    <source>
        <dbReference type="ARBA" id="ARBA00008535"/>
    </source>
</evidence>
<dbReference type="PANTHER" id="PTHR10903">
    <property type="entry name" value="GTPASE, IMAP FAMILY MEMBER-RELATED"/>
    <property type="match status" value="1"/>
</dbReference>
<evidence type="ECO:0000256" key="3">
    <source>
        <dbReference type="ARBA" id="ARBA00023134"/>
    </source>
</evidence>
<dbReference type="Proteomes" id="UP000236291">
    <property type="component" value="Unassembled WGS sequence"/>
</dbReference>
<dbReference type="CDD" id="cd01852">
    <property type="entry name" value="AIG1"/>
    <property type="match status" value="1"/>
</dbReference>
<name>A0A2K3PFQ5_TRIPR</name>
<dbReference type="EMBL" id="ASHM01006557">
    <property type="protein sequence ID" value="PNY14064.1"/>
    <property type="molecule type" value="Genomic_DNA"/>
</dbReference>
<gene>
    <name evidence="6" type="primary">AIG1</name>
    <name evidence="6" type="ORF">L195_g010736</name>
</gene>
<dbReference type="GO" id="GO:0005525">
    <property type="term" value="F:GTP binding"/>
    <property type="evidence" value="ECO:0007669"/>
    <property type="project" value="UniProtKB-KW"/>
</dbReference>
<comment type="caution">
    <text evidence="6">The sequence shown here is derived from an EMBL/GenBank/DDBJ whole genome shotgun (WGS) entry which is preliminary data.</text>
</comment>
<dbReference type="InterPro" id="IPR027417">
    <property type="entry name" value="P-loop_NTPase"/>
</dbReference>
<dbReference type="Pfam" id="PF04548">
    <property type="entry name" value="AIG1"/>
    <property type="match status" value="1"/>
</dbReference>
<reference evidence="6 7" key="1">
    <citation type="journal article" date="2014" name="Am. J. Bot.">
        <title>Genome assembly and annotation for red clover (Trifolium pratense; Fabaceae).</title>
        <authorList>
            <person name="Istvanek J."/>
            <person name="Jaros M."/>
            <person name="Krenek A."/>
            <person name="Repkova J."/>
        </authorList>
    </citation>
    <scope>NUCLEOTIDE SEQUENCE [LARGE SCALE GENOMIC DNA]</scope>
    <source>
        <strain evidence="7">cv. Tatra</strain>
        <tissue evidence="6">Young leaves</tissue>
    </source>
</reference>
<evidence type="ECO:0000256" key="2">
    <source>
        <dbReference type="ARBA" id="ARBA00022741"/>
    </source>
</evidence>
<comment type="similarity">
    <text evidence="1">Belongs to the TRAFAC class TrmE-Era-EngA-EngB-Septin-like GTPase superfamily. AIG1/Toc34/Toc159-like paraseptin GTPase family. IAN subfamily.</text>
</comment>
<organism evidence="6 7">
    <name type="scientific">Trifolium pratense</name>
    <name type="common">Red clover</name>
    <dbReference type="NCBI Taxonomy" id="57577"/>
    <lineage>
        <taxon>Eukaryota</taxon>
        <taxon>Viridiplantae</taxon>
        <taxon>Streptophyta</taxon>
        <taxon>Embryophyta</taxon>
        <taxon>Tracheophyta</taxon>
        <taxon>Spermatophyta</taxon>
        <taxon>Magnoliopsida</taxon>
        <taxon>eudicotyledons</taxon>
        <taxon>Gunneridae</taxon>
        <taxon>Pentapetalae</taxon>
        <taxon>rosids</taxon>
        <taxon>fabids</taxon>
        <taxon>Fabales</taxon>
        <taxon>Fabaceae</taxon>
        <taxon>Papilionoideae</taxon>
        <taxon>50 kb inversion clade</taxon>
        <taxon>NPAAA clade</taxon>
        <taxon>Hologalegina</taxon>
        <taxon>IRL clade</taxon>
        <taxon>Trifolieae</taxon>
        <taxon>Trifolium</taxon>
    </lineage>
</organism>
<reference evidence="6 7" key="2">
    <citation type="journal article" date="2017" name="Front. Plant Sci.">
        <title>Gene Classification and Mining of Molecular Markers Useful in Red Clover (Trifolium pratense) Breeding.</title>
        <authorList>
            <person name="Istvanek J."/>
            <person name="Dluhosova J."/>
            <person name="Dluhos P."/>
            <person name="Patkova L."/>
            <person name="Nedelnik J."/>
            <person name="Repkova J."/>
        </authorList>
    </citation>
    <scope>NUCLEOTIDE SEQUENCE [LARGE SCALE GENOMIC DNA]</scope>
    <source>
        <strain evidence="7">cv. Tatra</strain>
        <tissue evidence="6">Young leaves</tissue>
    </source>
</reference>
<dbReference type="SUPFAM" id="SSF52540">
    <property type="entry name" value="P-loop containing nucleoside triphosphate hydrolases"/>
    <property type="match status" value="1"/>
</dbReference>
<dbReference type="AlphaFoldDB" id="A0A2K3PFQ5"/>
<dbReference type="InterPro" id="IPR045058">
    <property type="entry name" value="GIMA/IAN/Toc"/>
</dbReference>
<evidence type="ECO:0000256" key="4">
    <source>
        <dbReference type="SAM" id="Coils"/>
    </source>
</evidence>
<protein>
    <submittedName>
        <fullName evidence="6">AIG1</fullName>
    </submittedName>
</protein>
<keyword evidence="3" id="KW-0342">GTP-binding</keyword>
<keyword evidence="4" id="KW-0175">Coiled coil</keyword>
<evidence type="ECO:0000259" key="5">
    <source>
        <dbReference type="PROSITE" id="PS51720"/>
    </source>
</evidence>
<proteinExistence type="inferred from homology"/>
<sequence length="366" mass="41728">MGQTSVLADDDCKCVSCSSTLDNVRTLVLFGRTGNGKSATGNSILGRNVFKSRASSSGVTTSCEMEATVLHYRQIVNVIDSPGLFDFTVGSELIGKEIVKCIGLAKDGIHAILVVFSVRTRFSAEEESALRSLQKLFGSKIVDYMIVIFTGGDELEENDETLDDYLGRECPEPLKAILSLCGNRYVLFDNKTKDEKKRHKQVQQLLFIVDILISKNGGQPYTDKLFKEIKKREMELQKQQREVDSMQGYSKEDILEYKKQMEQQAYNDQLNQITQMIESKLMEATTKLEEQLAKEQAARLAAEEYAKAAQMKSNNEIKKLRRHLMRAKEDLHQRSQDSSFKKLRRHFDQAHVELRRRTPNHRCTIL</sequence>
<feature type="domain" description="AIG1-type G" evidence="5">
    <location>
        <begin position="22"/>
        <end position="230"/>
    </location>
</feature>
<dbReference type="STRING" id="57577.A0A2K3PFQ5"/>
<dbReference type="PANTHER" id="PTHR10903:SF184">
    <property type="entry name" value="GTP-BINDING PROTEIN A"/>
    <property type="match status" value="1"/>
</dbReference>
<dbReference type="Gene3D" id="3.40.50.300">
    <property type="entry name" value="P-loop containing nucleotide triphosphate hydrolases"/>
    <property type="match status" value="1"/>
</dbReference>
<dbReference type="InterPro" id="IPR006703">
    <property type="entry name" value="G_AIG1"/>
</dbReference>
<dbReference type="PROSITE" id="PS51720">
    <property type="entry name" value="G_AIG1"/>
    <property type="match status" value="1"/>
</dbReference>
<evidence type="ECO:0000313" key="7">
    <source>
        <dbReference type="Proteomes" id="UP000236291"/>
    </source>
</evidence>
<accession>A0A2K3PFQ5</accession>